<evidence type="ECO:0000313" key="1">
    <source>
        <dbReference type="EMBL" id="KAF3070122.1"/>
    </source>
</evidence>
<sequence>MELKKGRTVGSDFGDFAEVAVQVNGDVISAFRGSSCCYVIHTLKIVELPFLALNEMAIGGNNV</sequence>
<protein>
    <submittedName>
        <fullName evidence="1">Uncharacterized protein</fullName>
    </submittedName>
</protein>
<comment type="caution">
    <text evidence="1">The sequence shown here is derived from an EMBL/GenBank/DDBJ whole genome shotgun (WGS) entry which is preliminary data.</text>
</comment>
<dbReference type="AlphaFoldDB" id="A0A9P4XEV7"/>
<evidence type="ECO:0000313" key="2">
    <source>
        <dbReference type="Proteomes" id="UP000801864"/>
    </source>
</evidence>
<dbReference type="EMBL" id="QLNT01000011">
    <property type="protein sequence ID" value="KAF3070122.1"/>
    <property type="molecule type" value="Genomic_DNA"/>
</dbReference>
<keyword evidence="2" id="KW-1185">Reference proteome</keyword>
<organism evidence="1 2">
    <name type="scientific">Trichoderma lentiforme</name>
    <dbReference type="NCBI Taxonomy" id="1567552"/>
    <lineage>
        <taxon>Eukaryota</taxon>
        <taxon>Fungi</taxon>
        <taxon>Dikarya</taxon>
        <taxon>Ascomycota</taxon>
        <taxon>Pezizomycotina</taxon>
        <taxon>Sordariomycetes</taxon>
        <taxon>Hypocreomycetidae</taxon>
        <taxon>Hypocreales</taxon>
        <taxon>Hypocreaceae</taxon>
        <taxon>Trichoderma</taxon>
    </lineage>
</organism>
<accession>A0A9P4XEV7</accession>
<name>A0A9P4XEV7_9HYPO</name>
<gene>
    <name evidence="1" type="ORF">CFAM422_006631</name>
</gene>
<proteinExistence type="predicted"/>
<dbReference type="Proteomes" id="UP000801864">
    <property type="component" value="Unassembled WGS sequence"/>
</dbReference>
<reference evidence="1 2" key="1">
    <citation type="submission" date="2018-06" db="EMBL/GenBank/DDBJ databases">
        <title>Genome analysis of cellulolytic fungus Trichoderma lentiforme CFAM-422.</title>
        <authorList>
            <person name="Steindorff A.S."/>
            <person name="Formighieri E.F."/>
            <person name="Midorikawa G.E.O."/>
            <person name="Tamietti M.S."/>
            <person name="Ramos E.Z."/>
            <person name="Silva A.S."/>
            <person name="Bon E.P.S."/>
            <person name="Mendes T.D."/>
            <person name="Damaso M.C.T."/>
            <person name="Favaro L.C.L."/>
        </authorList>
    </citation>
    <scope>NUCLEOTIDE SEQUENCE [LARGE SCALE GENOMIC DNA]</scope>
    <source>
        <strain evidence="1 2">CFAM-422</strain>
    </source>
</reference>